<sequence>MTYYLAELYSPKSTWLSLNKAERGQFFEKVGAGMAPLLAMGIEPIAAGQTESNVEYPASQQFFAVWRAPDREAMDALLSAITATGWHDYFETVNATGIGGDLVSHLSQLAAV</sequence>
<dbReference type="Proteomes" id="UP001301216">
    <property type="component" value="Unassembled WGS sequence"/>
</dbReference>
<dbReference type="Pfam" id="PF20321">
    <property type="entry name" value="DUF6616"/>
    <property type="match status" value="1"/>
</dbReference>
<dbReference type="RefSeq" id="WP_265985863.1">
    <property type="nucleotide sequence ID" value="NZ_JAPHAV010000009.1"/>
</dbReference>
<evidence type="ECO:0000313" key="2">
    <source>
        <dbReference type="Proteomes" id="UP001301216"/>
    </source>
</evidence>
<keyword evidence="2" id="KW-1185">Reference proteome</keyword>
<proteinExistence type="predicted"/>
<gene>
    <name evidence="1" type="ORF">OPR82_15640</name>
</gene>
<dbReference type="EMBL" id="JAPHAV010000009">
    <property type="protein sequence ID" value="MCX2698178.1"/>
    <property type="molecule type" value="Genomic_DNA"/>
</dbReference>
<evidence type="ECO:0000313" key="1">
    <source>
        <dbReference type="EMBL" id="MCX2698178.1"/>
    </source>
</evidence>
<comment type="caution">
    <text evidence="1">The sequence shown here is derived from an EMBL/GenBank/DDBJ whole genome shotgun (WGS) entry which is preliminary data.</text>
</comment>
<organism evidence="1 2">
    <name type="scientific">Ochrobactrum chromiisoli</name>
    <dbReference type="NCBI Taxonomy" id="2993941"/>
    <lineage>
        <taxon>Bacteria</taxon>
        <taxon>Pseudomonadati</taxon>
        <taxon>Pseudomonadota</taxon>
        <taxon>Alphaproteobacteria</taxon>
        <taxon>Hyphomicrobiales</taxon>
        <taxon>Brucellaceae</taxon>
        <taxon>Brucella/Ochrobactrum group</taxon>
        <taxon>Ochrobactrum</taxon>
    </lineage>
</organism>
<reference evidence="1 2" key="1">
    <citation type="submission" date="2022-11" db="EMBL/GenBank/DDBJ databases">
        <title>Brucella sp. YY2X, whole genome shotgun sequencing project.</title>
        <authorList>
            <person name="Yang Y."/>
        </authorList>
    </citation>
    <scope>NUCLEOTIDE SEQUENCE [LARGE SCALE GENOMIC DNA]</scope>
    <source>
        <strain evidence="1 2">YY2X</strain>
    </source>
</reference>
<name>A0ABT3QRE2_9HYPH</name>
<accession>A0ABT3QRE2</accession>
<protein>
    <submittedName>
        <fullName evidence="1">Uncharacterized protein</fullName>
    </submittedName>
</protein>
<dbReference type="InterPro" id="IPR046724">
    <property type="entry name" value="DUF6616"/>
</dbReference>